<organism evidence="1">
    <name type="scientific">Anguilla anguilla</name>
    <name type="common">European freshwater eel</name>
    <name type="synonym">Muraena anguilla</name>
    <dbReference type="NCBI Taxonomy" id="7936"/>
    <lineage>
        <taxon>Eukaryota</taxon>
        <taxon>Metazoa</taxon>
        <taxon>Chordata</taxon>
        <taxon>Craniata</taxon>
        <taxon>Vertebrata</taxon>
        <taxon>Euteleostomi</taxon>
        <taxon>Actinopterygii</taxon>
        <taxon>Neopterygii</taxon>
        <taxon>Teleostei</taxon>
        <taxon>Anguilliformes</taxon>
        <taxon>Anguillidae</taxon>
        <taxon>Anguilla</taxon>
    </lineage>
</organism>
<protein>
    <submittedName>
        <fullName evidence="1">Uncharacterized protein</fullName>
    </submittedName>
</protein>
<accession>A0A0E9P6G6</accession>
<proteinExistence type="predicted"/>
<name>A0A0E9P6G6_ANGAN</name>
<dbReference type="AlphaFoldDB" id="A0A0E9P6G6"/>
<dbReference type="EMBL" id="GBXM01108710">
    <property type="protein sequence ID" value="JAG99866.1"/>
    <property type="molecule type" value="Transcribed_RNA"/>
</dbReference>
<evidence type="ECO:0000313" key="1">
    <source>
        <dbReference type="EMBL" id="JAG99866.1"/>
    </source>
</evidence>
<reference evidence="1" key="1">
    <citation type="submission" date="2014-11" db="EMBL/GenBank/DDBJ databases">
        <authorList>
            <person name="Amaro Gonzalez C."/>
        </authorList>
    </citation>
    <scope>NUCLEOTIDE SEQUENCE</scope>
</reference>
<sequence length="46" mass="5342">MDVTQTGKPVKSPPLHCPHVRYLHKRLVCFTVTSFKLVRESPSRHK</sequence>
<reference evidence="1" key="2">
    <citation type="journal article" date="2015" name="Fish Shellfish Immunol.">
        <title>Early steps in the European eel (Anguilla anguilla)-Vibrio vulnificus interaction in the gills: Role of the RtxA13 toxin.</title>
        <authorList>
            <person name="Callol A."/>
            <person name="Pajuelo D."/>
            <person name="Ebbesson L."/>
            <person name="Teles M."/>
            <person name="MacKenzie S."/>
            <person name="Amaro C."/>
        </authorList>
    </citation>
    <scope>NUCLEOTIDE SEQUENCE</scope>
</reference>